<feature type="chain" id="PRO_5046399257" description="Transporter" evidence="1">
    <location>
        <begin position="19"/>
        <end position="297"/>
    </location>
</feature>
<comment type="caution">
    <text evidence="2">The sequence shown here is derived from an EMBL/GenBank/DDBJ whole genome shotgun (WGS) entry which is preliminary data.</text>
</comment>
<dbReference type="RefSeq" id="WP_379740819.1">
    <property type="nucleotide sequence ID" value="NZ_JBHSGW010000025.1"/>
</dbReference>
<evidence type="ECO:0008006" key="4">
    <source>
        <dbReference type="Google" id="ProtNLM"/>
    </source>
</evidence>
<name>A0ABV9P5F1_9FLAO</name>
<accession>A0ABV9P5F1</accession>
<evidence type="ECO:0000256" key="1">
    <source>
        <dbReference type="SAM" id="SignalP"/>
    </source>
</evidence>
<dbReference type="Proteomes" id="UP001595885">
    <property type="component" value="Unassembled WGS sequence"/>
</dbReference>
<evidence type="ECO:0000313" key="3">
    <source>
        <dbReference type="Proteomes" id="UP001595885"/>
    </source>
</evidence>
<proteinExistence type="predicted"/>
<organism evidence="2 3">
    <name type="scientific">Flavobacterium ponti</name>
    <dbReference type="NCBI Taxonomy" id="665133"/>
    <lineage>
        <taxon>Bacteria</taxon>
        <taxon>Pseudomonadati</taxon>
        <taxon>Bacteroidota</taxon>
        <taxon>Flavobacteriia</taxon>
        <taxon>Flavobacteriales</taxon>
        <taxon>Flavobacteriaceae</taxon>
        <taxon>Flavobacterium</taxon>
    </lineage>
</organism>
<reference evidence="3" key="1">
    <citation type="journal article" date="2019" name="Int. J. Syst. Evol. Microbiol.">
        <title>The Global Catalogue of Microorganisms (GCM) 10K type strain sequencing project: providing services to taxonomists for standard genome sequencing and annotation.</title>
        <authorList>
            <consortium name="The Broad Institute Genomics Platform"/>
            <consortium name="The Broad Institute Genome Sequencing Center for Infectious Disease"/>
            <person name="Wu L."/>
            <person name="Ma J."/>
        </authorList>
    </citation>
    <scope>NUCLEOTIDE SEQUENCE [LARGE SCALE GENOMIC DNA]</scope>
    <source>
        <strain evidence="3">CCUG 50349</strain>
    </source>
</reference>
<protein>
    <recommendedName>
        <fullName evidence="4">Transporter</fullName>
    </recommendedName>
</protein>
<evidence type="ECO:0000313" key="2">
    <source>
        <dbReference type="EMBL" id="MFC4740110.1"/>
    </source>
</evidence>
<keyword evidence="3" id="KW-1185">Reference proteome</keyword>
<dbReference type="EMBL" id="JBHSGW010000025">
    <property type="protein sequence ID" value="MFC4740110.1"/>
    <property type="molecule type" value="Genomic_DNA"/>
</dbReference>
<sequence length="297" mass="33324">MKNILFVFLVLGSFSIQAQGCSDAGFCSVGNTFTDELNTTKNQLDFGGIIGGGEASIFYISPYVTYTRNFSESFSMSAKVTYSQANGDFGTRGQFGDAFLTSNYTFKEKNDKTWSTLLGFKFPFTTSNAKINDISLPLDYQASLGTFDLIAGVGLKYKKWFFNTAVQIPVFNNNKNSYFDEYSASNDFNSTNLFERKPDVLFRTTYIINTTKKFTFKPNLLFIYHLGEDSYENIFGNRTTIENSDGLTLNGNLITSYAISQNRSIELSLATPFAVRDERPDGLTRSFTAGIIYKYAF</sequence>
<keyword evidence="1" id="KW-0732">Signal</keyword>
<gene>
    <name evidence="2" type="ORF">ACFO3U_08910</name>
</gene>
<feature type="signal peptide" evidence="1">
    <location>
        <begin position="1"/>
        <end position="18"/>
    </location>
</feature>